<evidence type="ECO:0000313" key="2">
    <source>
        <dbReference type="EnsemblPlants" id="AET2Gv20669600.1"/>
    </source>
</evidence>
<evidence type="ECO:0000313" key="3">
    <source>
        <dbReference type="Proteomes" id="UP000015105"/>
    </source>
</evidence>
<dbReference type="Gramene" id="AET2Gv20669600.1">
    <property type="protein sequence ID" value="AET2Gv20669600.1"/>
    <property type="gene ID" value="AET2Gv20669600"/>
</dbReference>
<reference evidence="3" key="2">
    <citation type="journal article" date="2017" name="Nat. Plants">
        <title>The Aegilops tauschii genome reveals multiple impacts of transposons.</title>
        <authorList>
            <person name="Zhao G."/>
            <person name="Zou C."/>
            <person name="Li K."/>
            <person name="Wang K."/>
            <person name="Li T."/>
            <person name="Gao L."/>
            <person name="Zhang X."/>
            <person name="Wang H."/>
            <person name="Yang Z."/>
            <person name="Liu X."/>
            <person name="Jiang W."/>
            <person name="Mao L."/>
            <person name="Kong X."/>
            <person name="Jiao Y."/>
            <person name="Jia J."/>
        </authorList>
    </citation>
    <scope>NUCLEOTIDE SEQUENCE [LARGE SCALE GENOMIC DNA]</scope>
    <source>
        <strain evidence="3">cv. AL8/78</strain>
    </source>
</reference>
<feature type="region of interest" description="Disordered" evidence="1">
    <location>
        <begin position="25"/>
        <end position="47"/>
    </location>
</feature>
<reference evidence="3" key="1">
    <citation type="journal article" date="2014" name="Science">
        <title>Ancient hybridizations among the ancestral genomes of bread wheat.</title>
        <authorList>
            <consortium name="International Wheat Genome Sequencing Consortium,"/>
            <person name="Marcussen T."/>
            <person name="Sandve S.R."/>
            <person name="Heier L."/>
            <person name="Spannagl M."/>
            <person name="Pfeifer M."/>
            <person name="Jakobsen K.S."/>
            <person name="Wulff B.B."/>
            <person name="Steuernagel B."/>
            <person name="Mayer K.F."/>
            <person name="Olsen O.A."/>
        </authorList>
    </citation>
    <scope>NUCLEOTIDE SEQUENCE [LARGE SCALE GENOMIC DNA]</scope>
    <source>
        <strain evidence="3">cv. AL8/78</strain>
    </source>
</reference>
<feature type="compositionally biased region" description="Basic residues" evidence="1">
    <location>
        <begin position="37"/>
        <end position="47"/>
    </location>
</feature>
<dbReference type="AlphaFoldDB" id="A0A453BY07"/>
<proteinExistence type="predicted"/>
<organism evidence="2 3">
    <name type="scientific">Aegilops tauschii subsp. strangulata</name>
    <name type="common">Goatgrass</name>
    <dbReference type="NCBI Taxonomy" id="200361"/>
    <lineage>
        <taxon>Eukaryota</taxon>
        <taxon>Viridiplantae</taxon>
        <taxon>Streptophyta</taxon>
        <taxon>Embryophyta</taxon>
        <taxon>Tracheophyta</taxon>
        <taxon>Spermatophyta</taxon>
        <taxon>Magnoliopsida</taxon>
        <taxon>Liliopsida</taxon>
        <taxon>Poales</taxon>
        <taxon>Poaceae</taxon>
        <taxon>BOP clade</taxon>
        <taxon>Pooideae</taxon>
        <taxon>Triticodae</taxon>
        <taxon>Triticeae</taxon>
        <taxon>Triticinae</taxon>
        <taxon>Aegilops</taxon>
    </lineage>
</organism>
<reference evidence="2" key="3">
    <citation type="journal article" date="2017" name="Nature">
        <title>Genome sequence of the progenitor of the wheat D genome Aegilops tauschii.</title>
        <authorList>
            <person name="Luo M.C."/>
            <person name="Gu Y.Q."/>
            <person name="Puiu D."/>
            <person name="Wang H."/>
            <person name="Twardziok S.O."/>
            <person name="Deal K.R."/>
            <person name="Huo N."/>
            <person name="Zhu T."/>
            <person name="Wang L."/>
            <person name="Wang Y."/>
            <person name="McGuire P.E."/>
            <person name="Liu S."/>
            <person name="Long H."/>
            <person name="Ramasamy R.K."/>
            <person name="Rodriguez J.C."/>
            <person name="Van S.L."/>
            <person name="Yuan L."/>
            <person name="Wang Z."/>
            <person name="Xia Z."/>
            <person name="Xiao L."/>
            <person name="Anderson O.D."/>
            <person name="Ouyang S."/>
            <person name="Liang Y."/>
            <person name="Zimin A.V."/>
            <person name="Pertea G."/>
            <person name="Qi P."/>
            <person name="Bennetzen J.L."/>
            <person name="Dai X."/>
            <person name="Dawson M.W."/>
            <person name="Muller H.G."/>
            <person name="Kugler K."/>
            <person name="Rivarola-Duarte L."/>
            <person name="Spannagl M."/>
            <person name="Mayer K.F.X."/>
            <person name="Lu F.H."/>
            <person name="Bevan M.W."/>
            <person name="Leroy P."/>
            <person name="Li P."/>
            <person name="You F.M."/>
            <person name="Sun Q."/>
            <person name="Liu Z."/>
            <person name="Lyons E."/>
            <person name="Wicker T."/>
            <person name="Salzberg S.L."/>
            <person name="Devos K.M."/>
            <person name="Dvorak J."/>
        </authorList>
    </citation>
    <scope>NUCLEOTIDE SEQUENCE [LARGE SCALE GENOMIC DNA]</scope>
    <source>
        <strain evidence="2">cv. AL8/78</strain>
    </source>
</reference>
<name>A0A453BY07_AEGTS</name>
<accession>A0A453BY07</accession>
<evidence type="ECO:0000256" key="1">
    <source>
        <dbReference type="SAM" id="MobiDB-lite"/>
    </source>
</evidence>
<sequence length="47" mass="5160">RRSCSSHARRTGGSSCLCTLRPVADASPARDHAPQRPWRKTRKASAL</sequence>
<dbReference type="Proteomes" id="UP000015105">
    <property type="component" value="Chromosome 2D"/>
</dbReference>
<keyword evidence="3" id="KW-1185">Reference proteome</keyword>
<protein>
    <submittedName>
        <fullName evidence="2">Uncharacterized protein</fullName>
    </submittedName>
</protein>
<dbReference type="EnsemblPlants" id="AET2Gv20669600.1">
    <property type="protein sequence ID" value="AET2Gv20669600.1"/>
    <property type="gene ID" value="AET2Gv20669600"/>
</dbReference>
<reference evidence="2" key="4">
    <citation type="submission" date="2019-03" db="UniProtKB">
        <authorList>
            <consortium name="EnsemblPlants"/>
        </authorList>
    </citation>
    <scope>IDENTIFICATION</scope>
</reference>
<reference evidence="2" key="5">
    <citation type="journal article" date="2021" name="G3 (Bethesda)">
        <title>Aegilops tauschii genome assembly Aet v5.0 features greater sequence contiguity and improved annotation.</title>
        <authorList>
            <person name="Wang L."/>
            <person name="Zhu T."/>
            <person name="Rodriguez J.C."/>
            <person name="Deal K.R."/>
            <person name="Dubcovsky J."/>
            <person name="McGuire P.E."/>
            <person name="Lux T."/>
            <person name="Spannagl M."/>
            <person name="Mayer K.F.X."/>
            <person name="Baldrich P."/>
            <person name="Meyers B.C."/>
            <person name="Huo N."/>
            <person name="Gu Y.Q."/>
            <person name="Zhou H."/>
            <person name="Devos K.M."/>
            <person name="Bennetzen J.L."/>
            <person name="Unver T."/>
            <person name="Budak H."/>
            <person name="Gulick P.J."/>
            <person name="Galiba G."/>
            <person name="Kalapos B."/>
            <person name="Nelson D.R."/>
            <person name="Li P."/>
            <person name="You F.M."/>
            <person name="Luo M.C."/>
            <person name="Dvorak J."/>
        </authorList>
    </citation>
    <scope>NUCLEOTIDE SEQUENCE [LARGE SCALE GENOMIC DNA]</scope>
    <source>
        <strain evidence="2">cv. AL8/78</strain>
    </source>
</reference>